<gene>
    <name evidence="1" type="ORF">A0U91_15995</name>
</gene>
<dbReference type="Proteomes" id="UP000189055">
    <property type="component" value="Plasmid pAC1084_1"/>
</dbReference>
<accession>A0A1U9LJD8</accession>
<dbReference type="AlphaFoldDB" id="A0A1U9LJD8"/>
<dbReference type="EMBL" id="CP014688">
    <property type="protein sequence ID" value="AQT06508.1"/>
    <property type="molecule type" value="Genomic_DNA"/>
</dbReference>
<reference evidence="1 2" key="1">
    <citation type="submission" date="2016-03" db="EMBL/GenBank/DDBJ databases">
        <title>Acetic acid bacteria sequencing.</title>
        <authorList>
            <person name="Brandt J."/>
            <person name="Jakob F."/>
            <person name="Vogel R.F."/>
        </authorList>
    </citation>
    <scope>NUCLEOTIDE SEQUENCE [LARGE SCALE GENOMIC DNA]</scope>
    <source>
        <strain evidence="1 2">TMW2.1084</strain>
        <plasmid evidence="2">pac1084_1</plasmid>
    </source>
</reference>
<dbReference type="RefSeq" id="WP_077932134.1">
    <property type="nucleotide sequence ID" value="NZ_CP014688.1"/>
</dbReference>
<dbReference type="KEGG" id="aper:A0U91_15995"/>
<evidence type="ECO:0000313" key="1">
    <source>
        <dbReference type="EMBL" id="AQT06508.1"/>
    </source>
</evidence>
<proteinExistence type="predicted"/>
<protein>
    <submittedName>
        <fullName evidence="1">Uncharacterized protein</fullName>
    </submittedName>
</protein>
<evidence type="ECO:0000313" key="2">
    <source>
        <dbReference type="Proteomes" id="UP000189055"/>
    </source>
</evidence>
<keyword evidence="1" id="KW-0614">Plasmid</keyword>
<name>A0A1U9LJD8_9PROT</name>
<sequence>MKFKDLDRNLQSLARKIKRDHPWLTINQCAAVTSRTTLDADPVSICLQVGRQNGLSLFGKKHDIDPSTYESEKEELISALDEVAETLVASGVFRADASIHAQRLFLFCRNFFDWQTEADAAIEAIGTGDNVIHIRQGNYWLAPQNAFKIISELYALASRTPEVNGSTLFQRFNILTLSFIDKSPDQGFLPDFSTIGDKTS</sequence>
<organism evidence="1 2">
    <name type="scientific">Acetobacter persici</name>
    <dbReference type="NCBI Taxonomy" id="1076596"/>
    <lineage>
        <taxon>Bacteria</taxon>
        <taxon>Pseudomonadati</taxon>
        <taxon>Pseudomonadota</taxon>
        <taxon>Alphaproteobacteria</taxon>
        <taxon>Acetobacterales</taxon>
        <taxon>Acetobacteraceae</taxon>
        <taxon>Acetobacter</taxon>
    </lineage>
</organism>
<geneLocation type="plasmid" evidence="2">
    <name>pac1084_1</name>
</geneLocation>